<dbReference type="Proteomes" id="UP000076738">
    <property type="component" value="Unassembled WGS sequence"/>
</dbReference>
<keyword evidence="3" id="KW-1185">Reference proteome</keyword>
<dbReference type="AlphaFoldDB" id="A0A167H8Z9"/>
<gene>
    <name evidence="2" type="ORF">CALVIDRAFT_541892</name>
</gene>
<evidence type="ECO:0000256" key="1">
    <source>
        <dbReference type="SAM" id="MobiDB-lite"/>
    </source>
</evidence>
<reference evidence="2 3" key="1">
    <citation type="journal article" date="2016" name="Mol. Biol. Evol.">
        <title>Comparative Genomics of Early-Diverging Mushroom-Forming Fungi Provides Insights into the Origins of Lignocellulose Decay Capabilities.</title>
        <authorList>
            <person name="Nagy L.G."/>
            <person name="Riley R."/>
            <person name="Tritt A."/>
            <person name="Adam C."/>
            <person name="Daum C."/>
            <person name="Floudas D."/>
            <person name="Sun H."/>
            <person name="Yadav J.S."/>
            <person name="Pangilinan J."/>
            <person name="Larsson K.H."/>
            <person name="Matsuura K."/>
            <person name="Barry K."/>
            <person name="Labutti K."/>
            <person name="Kuo R."/>
            <person name="Ohm R.A."/>
            <person name="Bhattacharya S.S."/>
            <person name="Shirouzu T."/>
            <person name="Yoshinaga Y."/>
            <person name="Martin F.M."/>
            <person name="Grigoriev I.V."/>
            <person name="Hibbett D.S."/>
        </authorList>
    </citation>
    <scope>NUCLEOTIDE SEQUENCE [LARGE SCALE GENOMIC DNA]</scope>
    <source>
        <strain evidence="2 3">TUFC12733</strain>
    </source>
</reference>
<accession>A0A167H8Z9</accession>
<dbReference type="EMBL" id="KV417324">
    <property type="protein sequence ID" value="KZO91370.1"/>
    <property type="molecule type" value="Genomic_DNA"/>
</dbReference>
<sequence length="230" mass="25852">MVRRASSSRRSSSSRSSASSPGGSPVGHRCRRSPKSPALSSPSPSRKPTLPQAPKWMQRAVSLSFRTSTSSERAEALAILHIALDWTRASSSKGWLRLQQVKLQGHVVRRLYRLLVLPREEGYSSDSECSLSDEVIGLQTMRCELPALIRWLPIPALADVVQLMEHFLPHLGEAREEAGEEYELDMDEWPAQLVRLVWGAVEPGVRERLRDEYAAILLGAEERYALRSRR</sequence>
<name>A0A167H8Z9_CALVF</name>
<feature type="compositionally biased region" description="Low complexity" evidence="1">
    <location>
        <begin position="8"/>
        <end position="20"/>
    </location>
</feature>
<proteinExistence type="predicted"/>
<evidence type="ECO:0000313" key="3">
    <source>
        <dbReference type="Proteomes" id="UP000076738"/>
    </source>
</evidence>
<feature type="compositionally biased region" description="Low complexity" evidence="1">
    <location>
        <begin position="35"/>
        <end position="48"/>
    </location>
</feature>
<feature type="region of interest" description="Disordered" evidence="1">
    <location>
        <begin position="1"/>
        <end position="53"/>
    </location>
</feature>
<evidence type="ECO:0000313" key="2">
    <source>
        <dbReference type="EMBL" id="KZO91370.1"/>
    </source>
</evidence>
<organism evidence="2 3">
    <name type="scientific">Calocera viscosa (strain TUFC12733)</name>
    <dbReference type="NCBI Taxonomy" id="1330018"/>
    <lineage>
        <taxon>Eukaryota</taxon>
        <taxon>Fungi</taxon>
        <taxon>Dikarya</taxon>
        <taxon>Basidiomycota</taxon>
        <taxon>Agaricomycotina</taxon>
        <taxon>Dacrymycetes</taxon>
        <taxon>Dacrymycetales</taxon>
        <taxon>Dacrymycetaceae</taxon>
        <taxon>Calocera</taxon>
    </lineage>
</organism>
<protein>
    <submittedName>
        <fullName evidence="2">Uncharacterized protein</fullName>
    </submittedName>
</protein>